<evidence type="ECO:0000256" key="1">
    <source>
        <dbReference type="ARBA" id="ARBA00022553"/>
    </source>
</evidence>
<feature type="modified residue" description="4-aspartylphosphate" evidence="3">
    <location>
        <position position="61"/>
    </location>
</feature>
<dbReference type="SMART" id="SM00448">
    <property type="entry name" value="REC"/>
    <property type="match status" value="1"/>
</dbReference>
<gene>
    <name evidence="5" type="ORF">SAMN06265373_104399</name>
</gene>
<dbReference type="Proteomes" id="UP001157961">
    <property type="component" value="Unassembled WGS sequence"/>
</dbReference>
<accession>A0ABY1P222</accession>
<keyword evidence="2" id="KW-0902">Two-component regulatory system</keyword>
<dbReference type="CDD" id="cd17546">
    <property type="entry name" value="REC_hyHK_CKI1_RcsC-like"/>
    <property type="match status" value="1"/>
</dbReference>
<feature type="domain" description="Response regulatory" evidence="4">
    <location>
        <begin position="12"/>
        <end position="128"/>
    </location>
</feature>
<dbReference type="Pfam" id="PF00072">
    <property type="entry name" value="Response_reg"/>
    <property type="match status" value="1"/>
</dbReference>
<evidence type="ECO:0000256" key="3">
    <source>
        <dbReference type="PROSITE-ProRule" id="PRU00169"/>
    </source>
</evidence>
<comment type="caution">
    <text evidence="5">The sequence shown here is derived from an EMBL/GenBank/DDBJ whole genome shotgun (WGS) entry which is preliminary data.</text>
</comment>
<evidence type="ECO:0000313" key="5">
    <source>
        <dbReference type="EMBL" id="SMP23683.1"/>
    </source>
</evidence>
<keyword evidence="6" id="KW-1185">Reference proteome</keyword>
<dbReference type="RefSeq" id="WP_283426339.1">
    <property type="nucleotide sequence ID" value="NZ_FXTY01000004.1"/>
</dbReference>
<dbReference type="InterPro" id="IPR011006">
    <property type="entry name" value="CheY-like_superfamily"/>
</dbReference>
<reference evidence="5 6" key="1">
    <citation type="submission" date="2017-05" db="EMBL/GenBank/DDBJ databases">
        <authorList>
            <person name="Varghese N."/>
            <person name="Submissions S."/>
        </authorList>
    </citation>
    <scope>NUCLEOTIDE SEQUENCE [LARGE SCALE GENOMIC DNA]</scope>
    <source>
        <strain evidence="5 6">DSM 29734</strain>
    </source>
</reference>
<proteinExistence type="predicted"/>
<protein>
    <submittedName>
        <fullName evidence="5">CheY chemotaxis protein or a CheY-like REC (Receiver) domain</fullName>
    </submittedName>
</protein>
<dbReference type="SUPFAM" id="SSF52172">
    <property type="entry name" value="CheY-like"/>
    <property type="match status" value="1"/>
</dbReference>
<organism evidence="5 6">
    <name type="scientific">Shimia sagamensis</name>
    <dbReference type="NCBI Taxonomy" id="1566352"/>
    <lineage>
        <taxon>Bacteria</taxon>
        <taxon>Pseudomonadati</taxon>
        <taxon>Pseudomonadota</taxon>
        <taxon>Alphaproteobacteria</taxon>
        <taxon>Rhodobacterales</taxon>
        <taxon>Roseobacteraceae</taxon>
    </lineage>
</organism>
<evidence type="ECO:0000313" key="6">
    <source>
        <dbReference type="Proteomes" id="UP001157961"/>
    </source>
</evidence>
<evidence type="ECO:0000259" key="4">
    <source>
        <dbReference type="PROSITE" id="PS50110"/>
    </source>
</evidence>
<sequence length="129" mass="14289">MTKPDFSALNPRILVADDEPINLKVMQRLLKHCGINCEVANDGIECVQKAESGQYDVILMDINMPNMDGIDATREISRLLSPEGPKIIAVTASVSNMQKQECDEVGFSGFIPKPVRIDKLVEVLSEHLH</sequence>
<keyword evidence="1 3" id="KW-0597">Phosphoprotein</keyword>
<dbReference type="PANTHER" id="PTHR45339">
    <property type="entry name" value="HYBRID SIGNAL TRANSDUCTION HISTIDINE KINASE J"/>
    <property type="match status" value="1"/>
</dbReference>
<evidence type="ECO:0000256" key="2">
    <source>
        <dbReference type="ARBA" id="ARBA00023012"/>
    </source>
</evidence>
<dbReference type="Gene3D" id="3.40.50.2300">
    <property type="match status" value="1"/>
</dbReference>
<dbReference type="PROSITE" id="PS50110">
    <property type="entry name" value="RESPONSE_REGULATORY"/>
    <property type="match status" value="1"/>
</dbReference>
<dbReference type="EMBL" id="FXTY01000004">
    <property type="protein sequence ID" value="SMP23683.1"/>
    <property type="molecule type" value="Genomic_DNA"/>
</dbReference>
<dbReference type="PANTHER" id="PTHR45339:SF1">
    <property type="entry name" value="HYBRID SIGNAL TRANSDUCTION HISTIDINE KINASE J"/>
    <property type="match status" value="1"/>
</dbReference>
<name>A0ABY1P222_9RHOB</name>
<dbReference type="InterPro" id="IPR001789">
    <property type="entry name" value="Sig_transdc_resp-reg_receiver"/>
</dbReference>